<feature type="compositionally biased region" description="Pro residues" evidence="1">
    <location>
        <begin position="1116"/>
        <end position="1126"/>
    </location>
</feature>
<comment type="caution">
    <text evidence="3">The sequence shown here is derived from an EMBL/GenBank/DDBJ whole genome shotgun (WGS) entry which is preliminary data.</text>
</comment>
<feature type="region of interest" description="Disordered" evidence="1">
    <location>
        <begin position="529"/>
        <end position="549"/>
    </location>
</feature>
<dbReference type="PANTHER" id="PTHR22696">
    <property type="entry name" value="E3 UBIQUITIN-PROTEIN LIGASE RNF26"/>
    <property type="match status" value="1"/>
</dbReference>
<feature type="region of interest" description="Disordered" evidence="1">
    <location>
        <begin position="843"/>
        <end position="867"/>
    </location>
</feature>
<feature type="transmembrane region" description="Helical" evidence="2">
    <location>
        <begin position="418"/>
        <end position="446"/>
    </location>
</feature>
<feature type="region of interest" description="Disordered" evidence="1">
    <location>
        <begin position="755"/>
        <end position="787"/>
    </location>
</feature>
<dbReference type="AlphaFoldDB" id="A0A3D8RYE0"/>
<dbReference type="InterPro" id="IPR013083">
    <property type="entry name" value="Znf_RING/FYVE/PHD"/>
</dbReference>
<feature type="transmembrane region" description="Helical" evidence="2">
    <location>
        <begin position="381"/>
        <end position="398"/>
    </location>
</feature>
<dbReference type="GO" id="GO:0016567">
    <property type="term" value="P:protein ubiquitination"/>
    <property type="evidence" value="ECO:0007669"/>
    <property type="project" value="TreeGrafter"/>
</dbReference>
<dbReference type="RefSeq" id="XP_026603728.1">
    <property type="nucleotide sequence ID" value="XM_026747896.1"/>
</dbReference>
<feature type="compositionally biased region" description="Low complexity" evidence="1">
    <location>
        <begin position="535"/>
        <end position="544"/>
    </location>
</feature>
<sequence>MSSTQAAEIISAAMNTSAVPSSLSAVNLSLTPRDLLSLPLRGLRRAETFAISFVPTRLARLVRLQDMNTQLWNTPGAGPQIHVAAAATEAAGEAARGAVGAAAQADTSIHFADLSVVARLFHSGEGSGFLVNLSQCSNYLEALVLNRITIYASTRRHLHLDWTRRLALRIIPILLFVSQIHTLLRAIKCQTSPGYPELRYGAPGKSLVLDHGGDGGFLYSLSSALLPWETDQQSCSAMGMNRVGSEIPNGTFRLLWPVFLRICLGHFVETLSSSLQGRPVVPEGGMSIFEHSLSFAEAESTISQSLGLGPFSSPKPSTGGDSSGDGSRSSLQLLTKSQILDRMNVTPELLLIALISCCHCLSSNVLDVLGKQSRYRLTNTTFWGLCFMAAMAWGLVYGSPVEIDGLSMRFPTVCVVGFIPHLMILVGIIVCAAIYSIALFITAFSLPSDIPQQLSLRERFGLAHENMQGSNQVGSVRFSRHEDFYTALLRIGFTALTAASEAVFLNEGRRVVARNMTWLEEDRLAEIEQSRRRSSQPWPQSSGPLTADISLESGEPVTFEIQGTASEWETGYGREKKFEKPKNNKSRTSRYQTNPGGVGAFRGLVRCYQGIAFFRAIFYLMLKWVAYVFDKALSRIGITARPEWMRRVVRGKDTQDNLADTAVAEPLDFWMLTDDGELELPVNHEFDVEREMRKRERLNASDGDSFDEQRLDEKLYNWWKAGGSWGNQDQTPDYHLPEDDWDDTTSVVSTVATDSEWEYESDGRRTPTQTDPFPGRYSRDGTPAPESLMDVGSIARLLDPRDEATRQEARILAAHLNAGREGRIMTRLQYLRQVERQRAQVLLSPQHSHLAARSSSEGKQKPSTQEESEILEKLILDKRSAASSSNGNTEQTWESGASGLGSSGPPCVVCQTNSRSIIVWPCRCLCICEDCRILSGAGHGELALKKVFNIDAGPLDSLKPTMSSSNPNDSEPHSSGYEADISDQISEASTVTTTDAVNDRSGENNENNEPETGTIWIGCDVRDAGPGVRSDDNAEFGTIVIGCSLNDMGFDTYQAYLDADDHDQATVEHIEDVGEMADVEDSSGAAGDASSKKSRRLQMRNTKLIKASRRDETPTEPGPSPVNPAA</sequence>
<dbReference type="Gene3D" id="3.30.40.10">
    <property type="entry name" value="Zinc/RING finger domain, C3HC4 (zinc finger)"/>
    <property type="match status" value="1"/>
</dbReference>
<dbReference type="GO" id="GO:0061630">
    <property type="term" value="F:ubiquitin protein ligase activity"/>
    <property type="evidence" value="ECO:0007669"/>
    <property type="project" value="TreeGrafter"/>
</dbReference>
<keyword evidence="2" id="KW-0812">Transmembrane</keyword>
<feature type="region of interest" description="Disordered" evidence="1">
    <location>
        <begin position="1075"/>
        <end position="1126"/>
    </location>
</feature>
<keyword evidence="4" id="KW-1185">Reference proteome</keyword>
<name>A0A3D8RYE0_9EURO</name>
<dbReference type="EMBL" id="PVWQ01000006">
    <property type="protein sequence ID" value="RDW79028.1"/>
    <property type="molecule type" value="Genomic_DNA"/>
</dbReference>
<dbReference type="Proteomes" id="UP000256690">
    <property type="component" value="Unassembled WGS sequence"/>
</dbReference>
<dbReference type="OrthoDB" id="66726at2759"/>
<protein>
    <recommendedName>
        <fullName evidence="5">Ubiquitin-protein ligase</fullName>
    </recommendedName>
</protein>
<reference evidence="3 4" key="1">
    <citation type="journal article" date="2018" name="IMA Fungus">
        <title>IMA Genome-F 9: Draft genome sequence of Annulohypoxylon stygium, Aspergillus mulundensis, Berkeleyomyces basicola (syn. Thielaviopsis basicola), Ceratocystis smalleyi, two Cercospora beticola strains, Coleophoma cylindrospora, Fusarium fracticaudum, Phialophora cf. hyalina, and Morchella septimelata.</title>
        <authorList>
            <person name="Wingfield B.D."/>
            <person name="Bills G.F."/>
            <person name="Dong Y."/>
            <person name="Huang W."/>
            <person name="Nel W.J."/>
            <person name="Swalarsk-Parry B.S."/>
            <person name="Vaghefi N."/>
            <person name="Wilken P.M."/>
            <person name="An Z."/>
            <person name="de Beer Z.W."/>
            <person name="De Vos L."/>
            <person name="Chen L."/>
            <person name="Duong T.A."/>
            <person name="Gao Y."/>
            <person name="Hammerbacher A."/>
            <person name="Kikkert J.R."/>
            <person name="Li Y."/>
            <person name="Li H."/>
            <person name="Li K."/>
            <person name="Li Q."/>
            <person name="Liu X."/>
            <person name="Ma X."/>
            <person name="Naidoo K."/>
            <person name="Pethybridge S.J."/>
            <person name="Sun J."/>
            <person name="Steenkamp E.T."/>
            <person name="van der Nest M.A."/>
            <person name="van Wyk S."/>
            <person name="Wingfield M.J."/>
            <person name="Xiong C."/>
            <person name="Yue Q."/>
            <person name="Zhang X."/>
        </authorList>
    </citation>
    <scope>NUCLEOTIDE SEQUENCE [LARGE SCALE GENOMIC DNA]</scope>
    <source>
        <strain evidence="3 4">DSM 5745</strain>
    </source>
</reference>
<feature type="region of interest" description="Disordered" evidence="1">
    <location>
        <begin position="572"/>
        <end position="593"/>
    </location>
</feature>
<feature type="compositionally biased region" description="Polar residues" evidence="1">
    <location>
        <begin position="881"/>
        <end position="894"/>
    </location>
</feature>
<feature type="compositionally biased region" description="Polar residues" evidence="1">
    <location>
        <begin position="843"/>
        <end position="865"/>
    </location>
</feature>
<feature type="compositionally biased region" description="Polar residues" evidence="1">
    <location>
        <begin position="983"/>
        <end position="996"/>
    </location>
</feature>
<feature type="region of interest" description="Disordered" evidence="1">
    <location>
        <begin position="958"/>
        <end position="1016"/>
    </location>
</feature>
<feature type="region of interest" description="Disordered" evidence="1">
    <location>
        <begin position="880"/>
        <end position="904"/>
    </location>
</feature>
<gene>
    <name evidence="3" type="ORF">DSM5745_05880</name>
</gene>
<evidence type="ECO:0000313" key="3">
    <source>
        <dbReference type="EMBL" id="RDW79028.1"/>
    </source>
</evidence>
<feature type="compositionally biased region" description="Basic and acidic residues" evidence="1">
    <location>
        <begin position="572"/>
        <end position="582"/>
    </location>
</feature>
<dbReference type="GeneID" id="38116250"/>
<evidence type="ECO:0000256" key="1">
    <source>
        <dbReference type="SAM" id="MobiDB-lite"/>
    </source>
</evidence>
<evidence type="ECO:0000256" key="2">
    <source>
        <dbReference type="SAM" id="Phobius"/>
    </source>
</evidence>
<evidence type="ECO:0000313" key="4">
    <source>
        <dbReference type="Proteomes" id="UP000256690"/>
    </source>
</evidence>
<proteinExistence type="predicted"/>
<evidence type="ECO:0008006" key="5">
    <source>
        <dbReference type="Google" id="ProtNLM"/>
    </source>
</evidence>
<feature type="compositionally biased region" description="Polar residues" evidence="1">
    <location>
        <begin position="960"/>
        <end position="969"/>
    </location>
</feature>
<organism evidence="3 4">
    <name type="scientific">Aspergillus mulundensis</name>
    <dbReference type="NCBI Taxonomy" id="1810919"/>
    <lineage>
        <taxon>Eukaryota</taxon>
        <taxon>Fungi</taxon>
        <taxon>Dikarya</taxon>
        <taxon>Ascomycota</taxon>
        <taxon>Pezizomycotina</taxon>
        <taxon>Eurotiomycetes</taxon>
        <taxon>Eurotiomycetidae</taxon>
        <taxon>Eurotiales</taxon>
        <taxon>Aspergillaceae</taxon>
        <taxon>Aspergillus</taxon>
        <taxon>Aspergillus subgen. Nidulantes</taxon>
    </lineage>
</organism>
<dbReference type="GO" id="GO:0006511">
    <property type="term" value="P:ubiquitin-dependent protein catabolic process"/>
    <property type="evidence" value="ECO:0007669"/>
    <property type="project" value="TreeGrafter"/>
</dbReference>
<accession>A0A3D8RYE0</accession>
<dbReference type="PANTHER" id="PTHR22696:SF1">
    <property type="entry name" value="E3 UBIQUITIN-PROTEIN LIGASE RNF26"/>
    <property type="match status" value="1"/>
</dbReference>
<keyword evidence="2" id="KW-0472">Membrane</keyword>
<dbReference type="STRING" id="1810919.A0A3D8RYE0"/>
<keyword evidence="2" id="KW-1133">Transmembrane helix</keyword>
<feature type="transmembrane region" description="Helical" evidence="2">
    <location>
        <begin position="612"/>
        <end position="629"/>
    </location>
</feature>